<keyword evidence="3" id="KW-0732">Signal</keyword>
<feature type="active site" description="Nucleophile" evidence="1">
    <location>
        <position position="211"/>
    </location>
</feature>
<evidence type="ECO:0000259" key="4">
    <source>
        <dbReference type="Pfam" id="PF13472"/>
    </source>
</evidence>
<dbReference type="Proteomes" id="UP000253303">
    <property type="component" value="Unassembled WGS sequence"/>
</dbReference>
<dbReference type="InterPro" id="IPR013830">
    <property type="entry name" value="SGNH_hydro"/>
</dbReference>
<dbReference type="OrthoDB" id="5503950at2"/>
<dbReference type="GO" id="GO:0004806">
    <property type="term" value="F:triacylglycerol lipase activity"/>
    <property type="evidence" value="ECO:0007669"/>
    <property type="project" value="TreeGrafter"/>
</dbReference>
<dbReference type="GO" id="GO:0019433">
    <property type="term" value="P:triglyceride catabolic process"/>
    <property type="evidence" value="ECO:0007669"/>
    <property type="project" value="TreeGrafter"/>
</dbReference>
<feature type="active site" evidence="1">
    <location>
        <position position="442"/>
    </location>
</feature>
<reference evidence="5 6" key="1">
    <citation type="submission" date="2018-06" db="EMBL/GenBank/DDBJ databases">
        <title>Sphaerisporangium craniellae sp. nov., isolated from a marine sponge in the South China Sea.</title>
        <authorList>
            <person name="Li L."/>
        </authorList>
    </citation>
    <scope>NUCLEOTIDE SEQUENCE [LARGE SCALE GENOMIC DNA]</scope>
    <source>
        <strain evidence="5 6">LHW63015</strain>
    </source>
</reference>
<feature type="disulfide bond" evidence="2">
    <location>
        <begin position="310"/>
        <end position="320"/>
    </location>
</feature>
<feature type="signal peptide" evidence="3">
    <location>
        <begin position="1"/>
        <end position="35"/>
    </location>
</feature>
<comment type="caution">
    <text evidence="5">The sequence shown here is derived from an EMBL/GenBank/DDBJ whole genome shotgun (WGS) entry which is preliminary data.</text>
</comment>
<feature type="chain" id="PRO_5016635799" description="SGNH hydrolase-type esterase domain-containing protein" evidence="3">
    <location>
        <begin position="36"/>
        <end position="460"/>
    </location>
</feature>
<dbReference type="AlphaFoldDB" id="A0A366M4Q8"/>
<feature type="disulfide bond" evidence="2">
    <location>
        <begin position="232"/>
        <end position="259"/>
    </location>
</feature>
<dbReference type="InterPro" id="IPR037460">
    <property type="entry name" value="SEST-like"/>
</dbReference>
<evidence type="ECO:0000256" key="3">
    <source>
        <dbReference type="SAM" id="SignalP"/>
    </source>
</evidence>
<dbReference type="InterPro" id="IPR036514">
    <property type="entry name" value="SGNH_hydro_sf"/>
</dbReference>
<gene>
    <name evidence="5" type="ORF">DP939_00450</name>
</gene>
<feature type="domain" description="SGNH hydrolase-type esterase" evidence="4">
    <location>
        <begin position="207"/>
        <end position="449"/>
    </location>
</feature>
<evidence type="ECO:0000256" key="2">
    <source>
        <dbReference type="PIRSR" id="PIRSR637460-2"/>
    </source>
</evidence>
<dbReference type="CDD" id="cd01823">
    <property type="entry name" value="SEST_like"/>
    <property type="match status" value="1"/>
</dbReference>
<name>A0A366M4Q8_9ACTN</name>
<evidence type="ECO:0000313" key="5">
    <source>
        <dbReference type="EMBL" id="RBQ21238.1"/>
    </source>
</evidence>
<evidence type="ECO:0000256" key="1">
    <source>
        <dbReference type="PIRSR" id="PIRSR637460-1"/>
    </source>
</evidence>
<proteinExistence type="predicted"/>
<dbReference type="EMBL" id="QMEY01000001">
    <property type="protein sequence ID" value="RBQ21238.1"/>
    <property type="molecule type" value="Genomic_DNA"/>
</dbReference>
<evidence type="ECO:0000313" key="6">
    <source>
        <dbReference type="Proteomes" id="UP000253303"/>
    </source>
</evidence>
<dbReference type="PANTHER" id="PTHR37981:SF1">
    <property type="entry name" value="SGNH HYDROLASE-TYPE ESTERASE DOMAIN-CONTAINING PROTEIN"/>
    <property type="match status" value="1"/>
</dbReference>
<dbReference type="RefSeq" id="WP_113977490.1">
    <property type="nucleotide sequence ID" value="NZ_QMEY01000001.1"/>
</dbReference>
<dbReference type="SUPFAM" id="SSF52266">
    <property type="entry name" value="SGNH hydrolase"/>
    <property type="match status" value="1"/>
</dbReference>
<feature type="disulfide bond" evidence="2">
    <location>
        <begin position="372"/>
        <end position="423"/>
    </location>
</feature>
<dbReference type="Gene3D" id="3.40.50.1110">
    <property type="entry name" value="SGNH hydrolase"/>
    <property type="match status" value="1"/>
</dbReference>
<organism evidence="5 6">
    <name type="scientific">Spongiactinospora rosea</name>
    <dbReference type="NCBI Taxonomy" id="2248750"/>
    <lineage>
        <taxon>Bacteria</taxon>
        <taxon>Bacillati</taxon>
        <taxon>Actinomycetota</taxon>
        <taxon>Actinomycetes</taxon>
        <taxon>Streptosporangiales</taxon>
        <taxon>Streptosporangiaceae</taxon>
        <taxon>Spongiactinospora</taxon>
    </lineage>
</organism>
<accession>A0A366M4Q8</accession>
<keyword evidence="6" id="KW-1185">Reference proteome</keyword>
<sequence length="460" mass="49792">MHLPAPTRRRLYQVAVLTLLAPLVSVLLPMSGASADTCSEAAMPGRGTFRFTPEPLPSGHSSPLTVTVAWEGEDAHLGWSRLEVWWSDGTKESIPTGQCSNPDGTRTTIPPFSRSHTFSGPGTHSACVVWGGYAYGGEHYSEPACYRSPYAEWVIPTAPTPEPTASPTVSPTPEDTDGDGIADPADECPDQTGPADNKGCPPRTYVAIGDSYSAGEGARPYEAGTNKPANMCHRSTGAYPRLLQPTVRDKHPKTVFFACSGARVEHFWSPNAANRGREPAQKDHLNSDTGLVTISLGGNDVGFTPIMTGCVLSFAPKAVCEERYGEQLREAIDRLHPAVLGVHREITLRAPNAEVVVIGYPRFFPADPPKQCGTGAGSRFYRSDMLWLNASVRRLNNVIRSAAMNAGVTFIDPYNAFTGHELCTPEPYMNRVKPAHRMESFHPNRKGQTALATLLHSAIR</sequence>
<dbReference type="PANTHER" id="PTHR37981">
    <property type="entry name" value="LIPASE 2"/>
    <property type="match status" value="1"/>
</dbReference>
<keyword evidence="2" id="KW-1015">Disulfide bond</keyword>
<protein>
    <recommendedName>
        <fullName evidence="4">SGNH hydrolase-type esterase domain-containing protein</fullName>
    </recommendedName>
</protein>
<dbReference type="Pfam" id="PF13472">
    <property type="entry name" value="Lipase_GDSL_2"/>
    <property type="match status" value="1"/>
</dbReference>